<protein>
    <recommendedName>
        <fullName evidence="11">Peptidase A1 domain-containing protein</fullName>
    </recommendedName>
</protein>
<keyword evidence="5 8" id="KW-1015">Disulfide bond</keyword>
<keyword evidence="3 9" id="KW-0064">Aspartyl protease</keyword>
<dbReference type="InterPro" id="IPR001969">
    <property type="entry name" value="Aspartic_peptidase_AS"/>
</dbReference>
<dbReference type="FunFam" id="2.40.70.10:FF:000008">
    <property type="entry name" value="Cathepsin D"/>
    <property type="match status" value="1"/>
</dbReference>
<dbReference type="PANTHER" id="PTHR47966:SF51">
    <property type="entry name" value="BETA-SITE APP-CLEAVING ENZYME, ISOFORM A-RELATED"/>
    <property type="match status" value="1"/>
</dbReference>
<dbReference type="PROSITE" id="PS00141">
    <property type="entry name" value="ASP_PROTEASE"/>
    <property type="match status" value="2"/>
</dbReference>
<dbReference type="GO" id="GO:0004190">
    <property type="term" value="F:aspartic-type endopeptidase activity"/>
    <property type="evidence" value="ECO:0007669"/>
    <property type="project" value="UniProtKB-KW"/>
</dbReference>
<feature type="active site" evidence="7">
    <location>
        <position position="280"/>
    </location>
</feature>
<dbReference type="EMBL" id="GEBQ01008764">
    <property type="protein sequence ID" value="JAT31213.1"/>
    <property type="molecule type" value="Transcribed_RNA"/>
</dbReference>
<accession>A0A1B6M5M5</accession>
<evidence type="ECO:0000259" key="11">
    <source>
        <dbReference type="PROSITE" id="PS51767"/>
    </source>
</evidence>
<reference evidence="12" key="1">
    <citation type="submission" date="2015-11" db="EMBL/GenBank/DDBJ databases">
        <title>De novo transcriptome assembly of four potential Pierce s Disease insect vectors from Arizona vineyards.</title>
        <authorList>
            <person name="Tassone E.E."/>
        </authorList>
    </citation>
    <scope>NUCLEOTIDE SEQUENCE</scope>
</reference>
<dbReference type="Pfam" id="PF00026">
    <property type="entry name" value="Asp"/>
    <property type="match status" value="1"/>
</dbReference>
<feature type="active site" evidence="7">
    <location>
        <position position="99"/>
    </location>
</feature>
<evidence type="ECO:0000256" key="2">
    <source>
        <dbReference type="ARBA" id="ARBA00022670"/>
    </source>
</evidence>
<dbReference type="InterPro" id="IPR033121">
    <property type="entry name" value="PEPTIDASE_A1"/>
</dbReference>
<evidence type="ECO:0000256" key="3">
    <source>
        <dbReference type="ARBA" id="ARBA00022750"/>
    </source>
</evidence>
<keyword evidence="2 9" id="KW-0645">Protease</keyword>
<evidence type="ECO:0000256" key="9">
    <source>
        <dbReference type="RuleBase" id="RU000454"/>
    </source>
</evidence>
<feature type="disulfide bond" evidence="8">
    <location>
        <begin position="313"/>
        <end position="351"/>
    </location>
</feature>
<dbReference type="InterPro" id="IPR001461">
    <property type="entry name" value="Aspartic_peptidase_A1"/>
</dbReference>
<name>A0A1B6M5M5_9HEMI</name>
<evidence type="ECO:0000313" key="12">
    <source>
        <dbReference type="EMBL" id="JAT31213.1"/>
    </source>
</evidence>
<organism evidence="12">
    <name type="scientific">Graphocephala atropunctata</name>
    <dbReference type="NCBI Taxonomy" id="36148"/>
    <lineage>
        <taxon>Eukaryota</taxon>
        <taxon>Metazoa</taxon>
        <taxon>Ecdysozoa</taxon>
        <taxon>Arthropoda</taxon>
        <taxon>Hexapoda</taxon>
        <taxon>Insecta</taxon>
        <taxon>Pterygota</taxon>
        <taxon>Neoptera</taxon>
        <taxon>Paraneoptera</taxon>
        <taxon>Hemiptera</taxon>
        <taxon>Auchenorrhyncha</taxon>
        <taxon>Membracoidea</taxon>
        <taxon>Cicadellidae</taxon>
        <taxon>Cicadellinae</taxon>
        <taxon>Cicadellini</taxon>
        <taxon>Graphocephala</taxon>
    </lineage>
</organism>
<evidence type="ECO:0000256" key="7">
    <source>
        <dbReference type="PIRSR" id="PIRSR601461-1"/>
    </source>
</evidence>
<evidence type="ECO:0000256" key="6">
    <source>
        <dbReference type="ARBA" id="ARBA00023180"/>
    </source>
</evidence>
<comment type="similarity">
    <text evidence="1 9">Belongs to the peptidase A1 family.</text>
</comment>
<evidence type="ECO:0000256" key="10">
    <source>
        <dbReference type="SAM" id="SignalP"/>
    </source>
</evidence>
<evidence type="ECO:0000256" key="1">
    <source>
        <dbReference type="ARBA" id="ARBA00007447"/>
    </source>
</evidence>
<dbReference type="PRINTS" id="PR00792">
    <property type="entry name" value="PEPSIN"/>
</dbReference>
<dbReference type="AlphaFoldDB" id="A0A1B6M5M5"/>
<dbReference type="PANTHER" id="PTHR47966">
    <property type="entry name" value="BETA-SITE APP-CLEAVING ENZYME, ISOFORM A-RELATED"/>
    <property type="match status" value="1"/>
</dbReference>
<feature type="signal peptide" evidence="10">
    <location>
        <begin position="1"/>
        <end position="27"/>
    </location>
</feature>
<feature type="disulfide bond" evidence="8">
    <location>
        <begin position="112"/>
        <end position="119"/>
    </location>
</feature>
<dbReference type="InterPro" id="IPR021109">
    <property type="entry name" value="Peptidase_aspartic_dom_sf"/>
</dbReference>
<feature type="chain" id="PRO_5008587881" description="Peptidase A1 domain-containing protein" evidence="10">
    <location>
        <begin position="28"/>
        <end position="392"/>
    </location>
</feature>
<dbReference type="Gene3D" id="2.40.70.10">
    <property type="entry name" value="Acid Proteases"/>
    <property type="match status" value="2"/>
</dbReference>
<keyword evidence="10" id="KW-0732">Signal</keyword>
<dbReference type="PROSITE" id="PS51767">
    <property type="entry name" value="PEPTIDASE_A1"/>
    <property type="match status" value="1"/>
</dbReference>
<gene>
    <name evidence="12" type="ORF">g.8627</name>
</gene>
<keyword evidence="6" id="KW-0325">Glycoprotein</keyword>
<dbReference type="GO" id="GO:0006508">
    <property type="term" value="P:proteolysis"/>
    <property type="evidence" value="ECO:0007669"/>
    <property type="project" value="UniProtKB-KW"/>
</dbReference>
<dbReference type="SUPFAM" id="SSF50630">
    <property type="entry name" value="Acid proteases"/>
    <property type="match status" value="1"/>
</dbReference>
<evidence type="ECO:0000256" key="5">
    <source>
        <dbReference type="ARBA" id="ARBA00023157"/>
    </source>
</evidence>
<feature type="domain" description="Peptidase A1" evidence="11">
    <location>
        <begin position="81"/>
        <end position="389"/>
    </location>
</feature>
<proteinExistence type="inferred from homology"/>
<dbReference type="FunFam" id="2.40.70.10:FF:000002">
    <property type="entry name" value="Vacuolar aspartic proteinase"/>
    <property type="match status" value="1"/>
</dbReference>
<evidence type="ECO:0000256" key="4">
    <source>
        <dbReference type="ARBA" id="ARBA00022801"/>
    </source>
</evidence>
<evidence type="ECO:0000256" key="8">
    <source>
        <dbReference type="PIRSR" id="PIRSR601461-2"/>
    </source>
</evidence>
<feature type="non-terminal residue" evidence="12">
    <location>
        <position position="1"/>
    </location>
</feature>
<sequence>IRGSPPSTFCMMYHTILFFSLLAIVFATEDGVRIPLKRIGHNSYHDDPHLFLQRNLRRLQQKYGSGATGEVNLYDFQGMQYYGEISLGTGDQTFNVLFDTGSADLWVPSTKCKFWNIACWFHAKYNSKDSSTHEADGRPFSIEYVTGSASGFLSRDTLTIGGLSVINQTFAEITDPSLMFTWSSFDGILGLAFKSIAQSKENPPFVNLIKQKVVARPFFSFYLNEEGGELALGYTNQSHYSGKFTFVPIIKPAKFWSFMLDRITVNSADVGVNNVTAIVDSGTSLIAGPPAQIKAINNLIGATEILGLYVVDCNTINNLPNVTFNVNGAQFNLTGKDYVLEIRRFVVFKVCISGFMEVDLGSPIYILGDIFMRTVYTQFNNGHGRIGFAQAI</sequence>
<keyword evidence="4 9" id="KW-0378">Hydrolase</keyword>